<keyword evidence="2" id="KW-1185">Reference proteome</keyword>
<dbReference type="KEGG" id="ncl:C5F47_01340"/>
<gene>
    <name evidence="1" type="ORF">C5F47_01340</name>
</gene>
<dbReference type="SUPFAM" id="SSF52374">
    <property type="entry name" value="Nucleotidylyl transferase"/>
    <property type="match status" value="1"/>
</dbReference>
<dbReference type="Gene3D" id="3.40.50.620">
    <property type="entry name" value="HUPs"/>
    <property type="match status" value="1"/>
</dbReference>
<dbReference type="InterPro" id="IPR014729">
    <property type="entry name" value="Rossmann-like_a/b/a_fold"/>
</dbReference>
<dbReference type="AlphaFoldDB" id="A0A7D5M2L0"/>
<sequence length="200" mass="23324">MITALYLAHLNPVTNAHVEIIKELKKQADVVKVMPVVFKDEGREINSKSFPFNFETRKKMLESIFGDSIKITEDYAFLAPFKKYLPPLVRRKSWKLRKQILDGVEGDYFSYTGDKAEGYMLKMYRLRPKIGERKALSATSVKEKLYDAALKKKSTWKEDVPEEIVKIIEEEWKTVKEFANQEDQTTRIVGMKFPKEGYSK</sequence>
<dbReference type="RefSeq" id="WP_179361142.1">
    <property type="nucleotide sequence ID" value="NZ_CP026993.1"/>
</dbReference>
<dbReference type="OrthoDB" id="7814at2157"/>
<organism evidence="1 2">
    <name type="scientific">Nitrosopumilus cobalaminigenes</name>
    <dbReference type="NCBI Taxonomy" id="1470066"/>
    <lineage>
        <taxon>Archaea</taxon>
        <taxon>Nitrososphaerota</taxon>
        <taxon>Nitrososphaeria</taxon>
        <taxon>Nitrosopumilales</taxon>
        <taxon>Nitrosopumilaceae</taxon>
        <taxon>Nitrosopumilus</taxon>
    </lineage>
</organism>
<evidence type="ECO:0000313" key="1">
    <source>
        <dbReference type="EMBL" id="QLH02309.1"/>
    </source>
</evidence>
<name>A0A7D5M2L0_9ARCH</name>
<dbReference type="EMBL" id="CP026993">
    <property type="protein sequence ID" value="QLH02309.1"/>
    <property type="molecule type" value="Genomic_DNA"/>
</dbReference>
<accession>A0A7D5M2L0</accession>
<dbReference type="GeneID" id="56058617"/>
<dbReference type="Proteomes" id="UP000509771">
    <property type="component" value="Chromosome"/>
</dbReference>
<evidence type="ECO:0008006" key="3">
    <source>
        <dbReference type="Google" id="ProtNLM"/>
    </source>
</evidence>
<protein>
    <recommendedName>
        <fullName evidence="3">Cytidyltransferase-like domain-containing protein</fullName>
    </recommendedName>
</protein>
<proteinExistence type="predicted"/>
<evidence type="ECO:0000313" key="2">
    <source>
        <dbReference type="Proteomes" id="UP000509771"/>
    </source>
</evidence>
<reference evidence="1 2" key="1">
    <citation type="submission" date="2018-02" db="EMBL/GenBank/DDBJ databases">
        <title>Complete genome of Nitrosopumilus cobalaminigenes HCA1.</title>
        <authorList>
            <person name="Qin W."/>
            <person name="Zheng Y."/>
            <person name="Stahl D.A."/>
        </authorList>
    </citation>
    <scope>NUCLEOTIDE SEQUENCE [LARGE SCALE GENOMIC DNA]</scope>
    <source>
        <strain evidence="1 2">HCA1</strain>
    </source>
</reference>